<dbReference type="GO" id="GO:0016987">
    <property type="term" value="F:sigma factor activity"/>
    <property type="evidence" value="ECO:0007669"/>
    <property type="project" value="UniProtKB-KW"/>
</dbReference>
<organism evidence="7 8">
    <name type="scientific">Chondromyces apiculatus DSM 436</name>
    <dbReference type="NCBI Taxonomy" id="1192034"/>
    <lineage>
        <taxon>Bacteria</taxon>
        <taxon>Pseudomonadati</taxon>
        <taxon>Myxococcota</taxon>
        <taxon>Polyangia</taxon>
        <taxon>Polyangiales</taxon>
        <taxon>Polyangiaceae</taxon>
        <taxon>Chondromyces</taxon>
    </lineage>
</organism>
<dbReference type="InterPro" id="IPR014284">
    <property type="entry name" value="RNA_pol_sigma-70_dom"/>
</dbReference>
<comment type="caution">
    <text evidence="7">The sequence shown here is derived from an EMBL/GenBank/DDBJ whole genome shotgun (WGS) entry which is preliminary data.</text>
</comment>
<dbReference type="Proteomes" id="UP000019678">
    <property type="component" value="Unassembled WGS sequence"/>
</dbReference>
<evidence type="ECO:0000313" key="7">
    <source>
        <dbReference type="EMBL" id="EYF02943.1"/>
    </source>
</evidence>
<dbReference type="NCBIfam" id="TIGR02937">
    <property type="entry name" value="sigma70-ECF"/>
    <property type="match status" value="1"/>
</dbReference>
<dbReference type="InterPro" id="IPR013325">
    <property type="entry name" value="RNA_pol_sigma_r2"/>
</dbReference>
<keyword evidence="4" id="KW-0804">Transcription</keyword>
<dbReference type="Gene3D" id="1.10.10.10">
    <property type="entry name" value="Winged helix-like DNA-binding domain superfamily/Winged helix DNA-binding domain"/>
    <property type="match status" value="1"/>
</dbReference>
<feature type="domain" description="RNA polymerase sigma-70 region 2" evidence="5">
    <location>
        <begin position="21"/>
        <end position="86"/>
    </location>
</feature>
<gene>
    <name evidence="7" type="ORF">CAP_6366</name>
</gene>
<dbReference type="GO" id="GO:0003677">
    <property type="term" value="F:DNA binding"/>
    <property type="evidence" value="ECO:0007669"/>
    <property type="project" value="InterPro"/>
</dbReference>
<evidence type="ECO:0000256" key="1">
    <source>
        <dbReference type="ARBA" id="ARBA00010641"/>
    </source>
</evidence>
<accession>A0A017T141</accession>
<evidence type="ECO:0000256" key="2">
    <source>
        <dbReference type="ARBA" id="ARBA00023015"/>
    </source>
</evidence>
<dbReference type="InterPro" id="IPR039425">
    <property type="entry name" value="RNA_pol_sigma-70-like"/>
</dbReference>
<dbReference type="SUPFAM" id="SSF88659">
    <property type="entry name" value="Sigma3 and sigma4 domains of RNA polymerase sigma factors"/>
    <property type="match status" value="1"/>
</dbReference>
<reference evidence="7 8" key="1">
    <citation type="submission" date="2013-05" db="EMBL/GenBank/DDBJ databases">
        <title>Genome assembly of Chondromyces apiculatus DSM 436.</title>
        <authorList>
            <person name="Sharma G."/>
            <person name="Khatri I."/>
            <person name="Kaur C."/>
            <person name="Mayilraj S."/>
            <person name="Subramanian S."/>
        </authorList>
    </citation>
    <scope>NUCLEOTIDE SEQUENCE [LARGE SCALE GENOMIC DNA]</scope>
    <source>
        <strain evidence="7 8">DSM 436</strain>
    </source>
</reference>
<evidence type="ECO:0000313" key="8">
    <source>
        <dbReference type="Proteomes" id="UP000019678"/>
    </source>
</evidence>
<evidence type="ECO:0000256" key="4">
    <source>
        <dbReference type="ARBA" id="ARBA00023163"/>
    </source>
</evidence>
<dbReference type="Gene3D" id="1.10.1740.10">
    <property type="match status" value="1"/>
</dbReference>
<dbReference type="GO" id="GO:0006352">
    <property type="term" value="P:DNA-templated transcription initiation"/>
    <property type="evidence" value="ECO:0007669"/>
    <property type="project" value="InterPro"/>
</dbReference>
<dbReference type="AlphaFoldDB" id="A0A017T141"/>
<dbReference type="EMBL" id="ASRX01000053">
    <property type="protein sequence ID" value="EYF02943.1"/>
    <property type="molecule type" value="Genomic_DNA"/>
</dbReference>
<evidence type="ECO:0000259" key="5">
    <source>
        <dbReference type="Pfam" id="PF04542"/>
    </source>
</evidence>
<dbReference type="SUPFAM" id="SSF88946">
    <property type="entry name" value="Sigma2 domain of RNA polymerase sigma factors"/>
    <property type="match status" value="1"/>
</dbReference>
<protein>
    <submittedName>
        <fullName evidence="7">RNA polymerase sigma-70 factor</fullName>
    </submittedName>
</protein>
<proteinExistence type="inferred from homology"/>
<keyword evidence="3" id="KW-0731">Sigma factor</keyword>
<feature type="domain" description="RNA polymerase sigma factor 70 region 4 type 2" evidence="6">
    <location>
        <begin position="123"/>
        <end position="175"/>
    </location>
</feature>
<dbReference type="Pfam" id="PF04542">
    <property type="entry name" value="Sigma70_r2"/>
    <property type="match status" value="1"/>
</dbReference>
<evidence type="ECO:0000259" key="6">
    <source>
        <dbReference type="Pfam" id="PF08281"/>
    </source>
</evidence>
<dbReference type="PANTHER" id="PTHR43133:SF25">
    <property type="entry name" value="RNA POLYMERASE SIGMA FACTOR RFAY-RELATED"/>
    <property type="match status" value="1"/>
</dbReference>
<keyword evidence="8" id="KW-1185">Reference proteome</keyword>
<dbReference type="RefSeq" id="WP_044246885.1">
    <property type="nucleotide sequence ID" value="NZ_ASRX01000053.1"/>
</dbReference>
<evidence type="ECO:0000256" key="3">
    <source>
        <dbReference type="ARBA" id="ARBA00023082"/>
    </source>
</evidence>
<dbReference type="OrthoDB" id="5509547at2"/>
<dbReference type="eggNOG" id="COG1595">
    <property type="taxonomic scope" value="Bacteria"/>
</dbReference>
<dbReference type="STRING" id="1192034.CAP_6366"/>
<dbReference type="Pfam" id="PF08281">
    <property type="entry name" value="Sigma70_r4_2"/>
    <property type="match status" value="1"/>
</dbReference>
<dbReference type="PANTHER" id="PTHR43133">
    <property type="entry name" value="RNA POLYMERASE ECF-TYPE SIGMA FACTO"/>
    <property type="match status" value="1"/>
</dbReference>
<comment type="similarity">
    <text evidence="1">Belongs to the sigma-70 factor family. ECF subfamily.</text>
</comment>
<dbReference type="InterPro" id="IPR013324">
    <property type="entry name" value="RNA_pol_sigma_r3/r4-like"/>
</dbReference>
<dbReference type="InterPro" id="IPR013249">
    <property type="entry name" value="RNA_pol_sigma70_r4_t2"/>
</dbReference>
<name>A0A017T141_9BACT</name>
<sequence length="195" mass="21650">MTAPRSTPLGSTRAQFEAAVRPILPRVYRYCISLTGDRDRADDLFQNAVLKAFLNASSYEGRSDLAGWLCGIARNEYLETRRTEARRHGLFDRFVDACTEALGLAPSDAKAPDRLLMQGEESELLLACLQQVPEDFRTVVVLCDIEELGYDEVAGMLGIPKGTVKSRHARGRARLREVYERVATGSLAPAREEST</sequence>
<dbReference type="InterPro" id="IPR007627">
    <property type="entry name" value="RNA_pol_sigma70_r2"/>
</dbReference>
<dbReference type="InterPro" id="IPR036388">
    <property type="entry name" value="WH-like_DNA-bd_sf"/>
</dbReference>
<keyword evidence="2" id="KW-0805">Transcription regulation</keyword>
<dbReference type="CDD" id="cd06171">
    <property type="entry name" value="Sigma70_r4"/>
    <property type="match status" value="1"/>
</dbReference>